<dbReference type="KEGG" id="ovb:NB640_01065"/>
<keyword evidence="5" id="KW-0520">NAD</keyword>
<keyword evidence="5" id="KW-0547">Nucleotide-binding</keyword>
<keyword evidence="3 5" id="KW-0274">FAD</keyword>
<comment type="similarity">
    <text evidence="1">Belongs to the class-I pyridine nucleotide-disulfide oxidoreductase family.</text>
</comment>
<feature type="domain" description="FAD/NAD(P)-binding" evidence="7">
    <location>
        <begin position="2"/>
        <end position="281"/>
    </location>
</feature>
<dbReference type="EMBL" id="CP098242">
    <property type="protein sequence ID" value="WAW11370.1"/>
    <property type="molecule type" value="Genomic_DNA"/>
</dbReference>
<keyword evidence="4" id="KW-0560">Oxidoreductase</keyword>
<dbReference type="InterPro" id="IPR004099">
    <property type="entry name" value="Pyr_nucl-diS_OxRdtase_dimer"/>
</dbReference>
<dbReference type="GO" id="GO:0050660">
    <property type="term" value="F:flavin adenine dinucleotide binding"/>
    <property type="evidence" value="ECO:0007669"/>
    <property type="project" value="TreeGrafter"/>
</dbReference>
<proteinExistence type="inferred from homology"/>
<dbReference type="Gene3D" id="3.30.390.30">
    <property type="match status" value="1"/>
</dbReference>
<comment type="cofactor">
    <cofactor evidence="5">
        <name>FAD</name>
        <dbReference type="ChEBI" id="CHEBI:57692"/>
    </cofactor>
    <text evidence="5">Binds 1 FAD per subunit.</text>
</comment>
<reference evidence="8" key="1">
    <citation type="journal article" date="2022" name="Front. Microbiol.">
        <title>New perspectives on an old grouping: The genomic and phenotypic variability of Oxalobacter formigenes and the implications for calcium oxalate stone prevention.</title>
        <authorList>
            <person name="Chmiel J.A."/>
            <person name="Carr C."/>
            <person name="Stuivenberg G.A."/>
            <person name="Venema R."/>
            <person name="Chanyi R.M."/>
            <person name="Al K.F."/>
            <person name="Giguere D."/>
            <person name="Say H."/>
            <person name="Akouris P.P."/>
            <person name="Dominguez Romero S.A."/>
            <person name="Kwong A."/>
            <person name="Tai V."/>
            <person name="Koval S.F."/>
            <person name="Razvi H."/>
            <person name="Bjazevic J."/>
            <person name="Burton J.P."/>
        </authorList>
    </citation>
    <scope>NUCLEOTIDE SEQUENCE</scope>
    <source>
        <strain evidence="8">WoOx3</strain>
    </source>
</reference>
<dbReference type="InterPro" id="IPR023753">
    <property type="entry name" value="FAD/NAD-binding_dom"/>
</dbReference>
<dbReference type="Gene3D" id="3.50.50.60">
    <property type="entry name" value="FAD/NAD(P)-binding domain"/>
    <property type="match status" value="2"/>
</dbReference>
<evidence type="ECO:0000313" key="8">
    <source>
        <dbReference type="EMBL" id="WAW11370.1"/>
    </source>
</evidence>
<feature type="binding site" evidence="5">
    <location>
        <position position="30"/>
    </location>
    <ligand>
        <name>FAD</name>
        <dbReference type="ChEBI" id="CHEBI:57692"/>
    </ligand>
</feature>
<dbReference type="SUPFAM" id="SSF51905">
    <property type="entry name" value="FAD/NAD(P)-binding domain"/>
    <property type="match status" value="1"/>
</dbReference>
<evidence type="ECO:0000259" key="6">
    <source>
        <dbReference type="Pfam" id="PF02852"/>
    </source>
</evidence>
<protein>
    <submittedName>
        <fullName evidence="8">NAD(P)/FAD-dependent oxidoreductase</fullName>
    </submittedName>
</protein>
<evidence type="ECO:0000256" key="5">
    <source>
        <dbReference type="PIRSR" id="PIRSR000350-3"/>
    </source>
</evidence>
<dbReference type="InterPro" id="IPR016156">
    <property type="entry name" value="FAD/NAD-linked_Rdtase_dimer_sf"/>
</dbReference>
<dbReference type="PIRSF" id="PIRSF000350">
    <property type="entry name" value="Mercury_reductase_MerA"/>
    <property type="match status" value="1"/>
</dbReference>
<evidence type="ECO:0000256" key="1">
    <source>
        <dbReference type="ARBA" id="ARBA00007532"/>
    </source>
</evidence>
<dbReference type="PRINTS" id="PR00411">
    <property type="entry name" value="PNDRDTASEI"/>
</dbReference>
<evidence type="ECO:0000256" key="4">
    <source>
        <dbReference type="ARBA" id="ARBA00023002"/>
    </source>
</evidence>
<dbReference type="PANTHER" id="PTHR43014:SF2">
    <property type="entry name" value="MERCURIC REDUCTASE"/>
    <property type="match status" value="1"/>
</dbReference>
<sequence>MAAEMGLKVLAVESRNVGGDSSNTGGIPSKALLAISEKNPMMAEPFARINADINHIRENKLTSLMEKADILVGQGPAAFVNDTVIRVGDEEYTGKDIFIATGTRPFIPPIEGLDKVDYLTNENLFQLEAIPQSLTFIGGGAIGCEMSQAFARMGCKCTIVHDRPWLLPNGEKEAGELLQQGCEKLGIEVYNAQIITRVSRRENGNIVVHTREGLEIESEKLMVAAGRSYDFSSLHLENAHVDYGRKGITVDDYLRTTNKHVYAIGDCNGSYLLSHAAMHQGMLAFMNTMMMPPLKKKYLKYPVPWTVFTEPQVSHVGRTSAELDAEHVDYEVVETKYSDYDAAVAENKTEGYVRVYCSSAGQIYGVSIVGANSGEMINEWALAIQHDIGLYDLMMTMHSFPTMGYLTQRIGENWMMKKMKPGLVKRLLRFLF</sequence>
<accession>A0A9E9P4K3</accession>
<feature type="binding site" evidence="5">
    <location>
        <position position="266"/>
    </location>
    <ligand>
        <name>FAD</name>
        <dbReference type="ChEBI" id="CHEBI:57692"/>
    </ligand>
</feature>
<gene>
    <name evidence="8" type="ORF">NB640_01065</name>
</gene>
<dbReference type="PANTHER" id="PTHR43014">
    <property type="entry name" value="MERCURIC REDUCTASE"/>
    <property type="match status" value="1"/>
</dbReference>
<dbReference type="Pfam" id="PF02852">
    <property type="entry name" value="Pyr_redox_dim"/>
    <property type="match status" value="1"/>
</dbReference>
<dbReference type="GO" id="GO:0003955">
    <property type="term" value="F:NAD(P)H dehydrogenase (quinone) activity"/>
    <property type="evidence" value="ECO:0007669"/>
    <property type="project" value="TreeGrafter"/>
</dbReference>
<dbReference type="InterPro" id="IPR001100">
    <property type="entry name" value="Pyr_nuc-diS_OxRdtase"/>
</dbReference>
<dbReference type="FunFam" id="3.30.390.30:FF:000001">
    <property type="entry name" value="Dihydrolipoyl dehydrogenase"/>
    <property type="match status" value="1"/>
</dbReference>
<dbReference type="SUPFAM" id="SSF55424">
    <property type="entry name" value="FAD/NAD-linked reductases, dimerisation (C-terminal) domain"/>
    <property type="match status" value="1"/>
</dbReference>
<feature type="binding site" evidence="5">
    <location>
        <position position="226"/>
    </location>
    <ligand>
        <name>NAD(+)</name>
        <dbReference type="ChEBI" id="CHEBI:57540"/>
    </ligand>
</feature>
<dbReference type="Proteomes" id="UP001156215">
    <property type="component" value="Chromosome"/>
</dbReference>
<name>A0A9E9P4K3_9BURK</name>
<dbReference type="AlphaFoldDB" id="A0A9E9P4K3"/>
<evidence type="ECO:0000259" key="7">
    <source>
        <dbReference type="Pfam" id="PF07992"/>
    </source>
</evidence>
<evidence type="ECO:0000313" key="9">
    <source>
        <dbReference type="Proteomes" id="UP001156215"/>
    </source>
</evidence>
<evidence type="ECO:0000256" key="2">
    <source>
        <dbReference type="ARBA" id="ARBA00022630"/>
    </source>
</evidence>
<feature type="binding site" evidence="5">
    <location>
        <begin position="138"/>
        <end position="145"/>
    </location>
    <ligand>
        <name>NAD(+)</name>
        <dbReference type="ChEBI" id="CHEBI:57540"/>
    </ligand>
</feature>
<evidence type="ECO:0000256" key="3">
    <source>
        <dbReference type="ARBA" id="ARBA00022827"/>
    </source>
</evidence>
<dbReference type="InterPro" id="IPR036188">
    <property type="entry name" value="FAD/NAD-bd_sf"/>
</dbReference>
<keyword evidence="9" id="KW-1185">Reference proteome</keyword>
<feature type="domain" description="Pyridine nucleotide-disulphide oxidoreductase dimerisation" evidence="6">
    <location>
        <begin position="303"/>
        <end position="404"/>
    </location>
</feature>
<dbReference type="Pfam" id="PF07992">
    <property type="entry name" value="Pyr_redox_2"/>
    <property type="match status" value="1"/>
</dbReference>
<organism evidence="8 9">
    <name type="scientific">Oxalobacter vibrioformis</name>
    <dbReference type="NCBI Taxonomy" id="933080"/>
    <lineage>
        <taxon>Bacteria</taxon>
        <taxon>Pseudomonadati</taxon>
        <taxon>Pseudomonadota</taxon>
        <taxon>Betaproteobacteria</taxon>
        <taxon>Burkholderiales</taxon>
        <taxon>Oxalobacteraceae</taxon>
        <taxon>Oxalobacter</taxon>
    </lineage>
</organism>
<keyword evidence="2" id="KW-0285">Flavoprotein</keyword>
<dbReference type="PRINTS" id="PR00368">
    <property type="entry name" value="FADPNR"/>
</dbReference>